<keyword evidence="4 6" id="KW-1133">Transmembrane helix</keyword>
<feature type="transmembrane region" description="Helical" evidence="6">
    <location>
        <begin position="284"/>
        <end position="302"/>
    </location>
</feature>
<reference evidence="9" key="1">
    <citation type="journal article" date="2019" name="Int. J. Syst. Evol. Microbiol.">
        <title>The Global Catalogue of Microorganisms (GCM) 10K type strain sequencing project: providing services to taxonomists for standard genome sequencing and annotation.</title>
        <authorList>
            <consortium name="The Broad Institute Genomics Platform"/>
            <consortium name="The Broad Institute Genome Sequencing Center for Infectious Disease"/>
            <person name="Wu L."/>
            <person name="Ma J."/>
        </authorList>
    </citation>
    <scope>NUCLEOTIDE SEQUENCE [LARGE SCALE GENOMIC DNA]</scope>
    <source>
        <strain evidence="9">JCM 17923</strain>
    </source>
</reference>
<protein>
    <submittedName>
        <fullName evidence="8">Drug/metabolite exporter YedA</fullName>
    </submittedName>
</protein>
<keyword evidence="3 6" id="KW-0812">Transmembrane</keyword>
<accession>A0ABP8I0P9</accession>
<organism evidence="8 9">
    <name type="scientific">Hymenobacter saemangeumensis</name>
    <dbReference type="NCBI Taxonomy" id="1084522"/>
    <lineage>
        <taxon>Bacteria</taxon>
        <taxon>Pseudomonadati</taxon>
        <taxon>Bacteroidota</taxon>
        <taxon>Cytophagia</taxon>
        <taxon>Cytophagales</taxon>
        <taxon>Hymenobacteraceae</taxon>
        <taxon>Hymenobacter</taxon>
    </lineage>
</organism>
<feature type="domain" description="EamA" evidence="7">
    <location>
        <begin position="18"/>
        <end position="146"/>
    </location>
</feature>
<evidence type="ECO:0000259" key="7">
    <source>
        <dbReference type="Pfam" id="PF00892"/>
    </source>
</evidence>
<feature type="transmembrane region" description="Helical" evidence="6">
    <location>
        <begin position="159"/>
        <end position="180"/>
    </location>
</feature>
<evidence type="ECO:0000256" key="2">
    <source>
        <dbReference type="ARBA" id="ARBA00007362"/>
    </source>
</evidence>
<feature type="transmembrane region" description="Helical" evidence="6">
    <location>
        <begin position="98"/>
        <end position="117"/>
    </location>
</feature>
<comment type="caution">
    <text evidence="8">The sequence shown here is derived from an EMBL/GenBank/DDBJ whole genome shotgun (WGS) entry which is preliminary data.</text>
</comment>
<feature type="transmembrane region" description="Helical" evidence="6">
    <location>
        <begin position="192"/>
        <end position="212"/>
    </location>
</feature>
<dbReference type="SUPFAM" id="SSF103481">
    <property type="entry name" value="Multidrug resistance efflux transporter EmrE"/>
    <property type="match status" value="2"/>
</dbReference>
<dbReference type="PANTHER" id="PTHR32322">
    <property type="entry name" value="INNER MEMBRANE TRANSPORTER"/>
    <property type="match status" value="1"/>
</dbReference>
<evidence type="ECO:0000313" key="9">
    <source>
        <dbReference type="Proteomes" id="UP001501153"/>
    </source>
</evidence>
<evidence type="ECO:0000313" key="8">
    <source>
        <dbReference type="EMBL" id="GAA4348884.1"/>
    </source>
</evidence>
<evidence type="ECO:0000256" key="1">
    <source>
        <dbReference type="ARBA" id="ARBA00004141"/>
    </source>
</evidence>
<evidence type="ECO:0000256" key="3">
    <source>
        <dbReference type="ARBA" id="ARBA00022692"/>
    </source>
</evidence>
<gene>
    <name evidence="8" type="primary">yedA</name>
    <name evidence="8" type="ORF">GCM10023185_05210</name>
</gene>
<dbReference type="InterPro" id="IPR050638">
    <property type="entry name" value="AA-Vitamin_Transporters"/>
</dbReference>
<feature type="transmembrane region" description="Helical" evidence="6">
    <location>
        <begin position="12"/>
        <end position="33"/>
    </location>
</feature>
<sequence length="326" mass="33946">MSLPVAPAAPSRFLVAAALLSLYLIWGSTYLATKVALTAWPPLLLSSVRYLLAGGVQYAVMRFSGSPAPSRQDWFRASVVGFCLLLFGNGGTTFSQQYIPSGLAALMVASVPMFLALMGWASGITPRPTAKVTGGLVLGMVGMYLLASNRTATAVLYPGHHLLGVGLVLMAAFMWSVGSLYSKKNPTSGSPFVGVGMQMLCGGVFLGIAGLLHGEATQVNVSAISPKAWGAFVYLVTFGSWVAFSAYIWLLRVVEPALAGTYAFVNPAVAVLLGWAFGGEALNLQMGSGAVLIVVAVMLVVLGGRRPNRASPAGYASVSDAELSSK</sequence>
<dbReference type="Proteomes" id="UP001501153">
    <property type="component" value="Unassembled WGS sequence"/>
</dbReference>
<dbReference type="InterPro" id="IPR037185">
    <property type="entry name" value="EmrE-like"/>
</dbReference>
<comment type="subcellular location">
    <subcellularLocation>
        <location evidence="1">Membrane</location>
        <topology evidence="1">Multi-pass membrane protein</topology>
    </subcellularLocation>
</comment>
<evidence type="ECO:0000256" key="6">
    <source>
        <dbReference type="SAM" id="Phobius"/>
    </source>
</evidence>
<dbReference type="PANTHER" id="PTHR32322:SF2">
    <property type="entry name" value="EAMA DOMAIN-CONTAINING PROTEIN"/>
    <property type="match status" value="1"/>
</dbReference>
<dbReference type="Pfam" id="PF00892">
    <property type="entry name" value="EamA"/>
    <property type="match status" value="2"/>
</dbReference>
<dbReference type="InterPro" id="IPR000620">
    <property type="entry name" value="EamA_dom"/>
</dbReference>
<keyword evidence="9" id="KW-1185">Reference proteome</keyword>
<comment type="similarity">
    <text evidence="2">Belongs to the EamA transporter family.</text>
</comment>
<feature type="transmembrane region" description="Helical" evidence="6">
    <location>
        <begin position="39"/>
        <end position="61"/>
    </location>
</feature>
<dbReference type="EMBL" id="BAABGZ010000008">
    <property type="protein sequence ID" value="GAA4348884.1"/>
    <property type="molecule type" value="Genomic_DNA"/>
</dbReference>
<evidence type="ECO:0000256" key="4">
    <source>
        <dbReference type="ARBA" id="ARBA00022989"/>
    </source>
</evidence>
<proteinExistence type="inferred from homology"/>
<feature type="domain" description="EamA" evidence="7">
    <location>
        <begin position="163"/>
        <end position="301"/>
    </location>
</feature>
<feature type="transmembrane region" description="Helical" evidence="6">
    <location>
        <begin position="129"/>
        <end position="147"/>
    </location>
</feature>
<feature type="transmembrane region" description="Helical" evidence="6">
    <location>
        <begin position="73"/>
        <end position="92"/>
    </location>
</feature>
<evidence type="ECO:0000256" key="5">
    <source>
        <dbReference type="ARBA" id="ARBA00023136"/>
    </source>
</evidence>
<dbReference type="RefSeq" id="WP_345233530.1">
    <property type="nucleotide sequence ID" value="NZ_BAABGZ010000008.1"/>
</dbReference>
<feature type="transmembrane region" description="Helical" evidence="6">
    <location>
        <begin position="232"/>
        <end position="250"/>
    </location>
</feature>
<keyword evidence="5 6" id="KW-0472">Membrane</keyword>
<name>A0ABP8I0P9_9BACT</name>
<feature type="transmembrane region" description="Helical" evidence="6">
    <location>
        <begin position="257"/>
        <end position="278"/>
    </location>
</feature>